<protein>
    <submittedName>
        <fullName evidence="3">PTS sugar transporter subunit IIB</fullName>
    </submittedName>
</protein>
<keyword evidence="4" id="KW-1185">Reference proteome</keyword>
<evidence type="ECO:0000256" key="1">
    <source>
        <dbReference type="ARBA" id="ARBA00022679"/>
    </source>
</evidence>
<feature type="domain" description="Phosphotransferase system EIIB component type 2/3" evidence="2">
    <location>
        <begin position="6"/>
        <end position="85"/>
    </location>
</feature>
<proteinExistence type="predicted"/>
<dbReference type="RefSeq" id="WP_193529529.1">
    <property type="nucleotide sequence ID" value="NZ_JADCJZ010000002.1"/>
</dbReference>
<dbReference type="EMBL" id="JADCJZ010000002">
    <property type="protein sequence ID" value="MBE5024097.1"/>
    <property type="molecule type" value="Genomic_DNA"/>
</dbReference>
<evidence type="ECO:0000313" key="3">
    <source>
        <dbReference type="EMBL" id="MBE5024097.1"/>
    </source>
</evidence>
<name>A0ABR9QSN3_9ACTN</name>
<sequence length="101" mass="11014">MAVPTIQTVCGVGCGSSLMLRMNVEKIAKANGYEIRAFCGDVGTCCANECDVIFISKELGERIEGRAKVPIVEFDNFMNKAEVEEKTLAYLESFAEEHGDA</sequence>
<gene>
    <name evidence="3" type="ORF">INF26_04425</name>
</gene>
<organism evidence="3 4">
    <name type="scientific">Thermophilibacter gallinarum</name>
    <dbReference type="NCBI Taxonomy" id="2779357"/>
    <lineage>
        <taxon>Bacteria</taxon>
        <taxon>Bacillati</taxon>
        <taxon>Actinomycetota</taxon>
        <taxon>Coriobacteriia</taxon>
        <taxon>Coriobacteriales</taxon>
        <taxon>Atopobiaceae</taxon>
        <taxon>Thermophilibacter</taxon>
    </lineage>
</organism>
<dbReference type="Proteomes" id="UP001194273">
    <property type="component" value="Unassembled WGS sequence"/>
</dbReference>
<comment type="caution">
    <text evidence="3">The sequence shown here is derived from an EMBL/GenBank/DDBJ whole genome shotgun (WGS) entry which is preliminary data.</text>
</comment>
<dbReference type="Pfam" id="PF02302">
    <property type="entry name" value="PTS_IIB"/>
    <property type="match status" value="1"/>
</dbReference>
<dbReference type="InterPro" id="IPR036095">
    <property type="entry name" value="PTS_EIIB-like_sf"/>
</dbReference>
<keyword evidence="3" id="KW-0762">Sugar transport</keyword>
<dbReference type="SUPFAM" id="SSF52794">
    <property type="entry name" value="PTS system IIB component-like"/>
    <property type="match status" value="1"/>
</dbReference>
<evidence type="ECO:0000259" key="2">
    <source>
        <dbReference type="Pfam" id="PF02302"/>
    </source>
</evidence>
<reference evidence="3 4" key="1">
    <citation type="submission" date="2020-10" db="EMBL/GenBank/DDBJ databases">
        <title>ChiBAC.</title>
        <authorList>
            <person name="Zenner C."/>
            <person name="Hitch T.C.A."/>
            <person name="Clavel T."/>
        </authorList>
    </citation>
    <scope>NUCLEOTIDE SEQUENCE [LARGE SCALE GENOMIC DNA]</scope>
    <source>
        <strain evidence="3 4">DSM 107455</strain>
    </source>
</reference>
<evidence type="ECO:0000313" key="4">
    <source>
        <dbReference type="Proteomes" id="UP001194273"/>
    </source>
</evidence>
<dbReference type="Gene3D" id="3.40.50.2300">
    <property type="match status" value="1"/>
</dbReference>
<accession>A0ABR9QSN3</accession>
<keyword evidence="3" id="KW-0813">Transport</keyword>
<dbReference type="CDD" id="cd05563">
    <property type="entry name" value="PTS_IIB_ascorbate"/>
    <property type="match status" value="1"/>
</dbReference>
<keyword evidence="1" id="KW-0808">Transferase</keyword>
<dbReference type="InterPro" id="IPR003501">
    <property type="entry name" value="PTS_EIIB_2/3"/>
</dbReference>